<feature type="domain" description="Calpain catalytic" evidence="3">
    <location>
        <begin position="54"/>
        <end position="196"/>
    </location>
</feature>
<reference evidence="4 5" key="1">
    <citation type="submission" date="2019-08" db="EMBL/GenBank/DDBJ databases">
        <authorList>
            <person name="Alioto T."/>
            <person name="Alioto T."/>
            <person name="Gomez Garrido J."/>
        </authorList>
    </citation>
    <scope>NUCLEOTIDE SEQUENCE [LARGE SCALE GENOMIC DNA]</scope>
</reference>
<dbReference type="PROSITE" id="PS50203">
    <property type="entry name" value="CALPAIN_CAT"/>
    <property type="match status" value="1"/>
</dbReference>
<evidence type="ECO:0000259" key="3">
    <source>
        <dbReference type="PROSITE" id="PS50203"/>
    </source>
</evidence>
<dbReference type="GO" id="GO:0004198">
    <property type="term" value="F:calcium-dependent cysteine-type endopeptidase activity"/>
    <property type="evidence" value="ECO:0007669"/>
    <property type="project" value="InterPro"/>
</dbReference>
<proteinExistence type="predicted"/>
<dbReference type="InterPro" id="IPR038765">
    <property type="entry name" value="Papain-like_cys_pep_sf"/>
</dbReference>
<dbReference type="InterPro" id="IPR053033">
    <property type="entry name" value="Androglobin-like"/>
</dbReference>
<dbReference type="AlphaFoldDB" id="A0A5E4NSP1"/>
<feature type="region of interest" description="Disordered" evidence="2">
    <location>
        <begin position="695"/>
        <end position="744"/>
    </location>
</feature>
<evidence type="ECO:0000313" key="5">
    <source>
        <dbReference type="Proteomes" id="UP000325440"/>
    </source>
</evidence>
<name>A0A5E4NSP1_9HEMI</name>
<dbReference type="Proteomes" id="UP000325440">
    <property type="component" value="Unassembled WGS sequence"/>
</dbReference>
<evidence type="ECO:0000256" key="2">
    <source>
        <dbReference type="SAM" id="MobiDB-lite"/>
    </source>
</evidence>
<dbReference type="InterPro" id="IPR001300">
    <property type="entry name" value="Peptidase_C2_calpain_cat"/>
</dbReference>
<dbReference type="OrthoDB" id="9374162at2759"/>
<accession>A0A5E4NSP1</accession>
<evidence type="ECO:0000313" key="4">
    <source>
        <dbReference type="EMBL" id="VVC45895.1"/>
    </source>
</evidence>
<dbReference type="SUPFAM" id="SSF54001">
    <property type="entry name" value="Cysteine proteinases"/>
    <property type="match status" value="1"/>
</dbReference>
<evidence type="ECO:0000256" key="1">
    <source>
        <dbReference type="PROSITE-ProRule" id="PRU00239"/>
    </source>
</evidence>
<dbReference type="GO" id="GO:0006508">
    <property type="term" value="P:proteolysis"/>
    <property type="evidence" value="ECO:0007669"/>
    <property type="project" value="InterPro"/>
</dbReference>
<protein>
    <submittedName>
        <fullName evidence="4">Peptidase C2, calpain, catalytic domain</fullName>
    </submittedName>
</protein>
<dbReference type="EMBL" id="CABPRJ010002419">
    <property type="protein sequence ID" value="VVC45895.1"/>
    <property type="molecule type" value="Genomic_DNA"/>
</dbReference>
<sequence>MNYDDSMFVPPWSEWSNDFINAEKWDQFNDQTVFRHPCGHERLPPGIAERVKVWRRPNEIFGVDGLAVQPKEDKNDVHNLLAVNDGLIHVKIYRWILYHIVLYTSRFKNQWPQPWHPSSTVFSCCKAKVAWNKKSNSEYNPFGKYWLKLFFMGKFRMICVSDHLPISHDDSVLLPLCENSKVLWLPLLVKGLLRIYALAEKFEQFNTITCLTGWSCIRKNCRQVSKEDLWRSILSHNSSNPFTDMKISDSQLKKKKSAQHADCFTIKTTGGAPQCFRDKIISNYEANPPNSIITAFILSPAICKEKTNDSLNRYSQPVFLNGVKTLKNKPLPTWKKHRWTKWAVKNNMIKRHELGDLMKLVNIYAPCCTTLKPTCHLMEVLNEYKSQEDEMQYELDISYLKPFTTHVELYIKSLQSFPYVKSIVLQNEDTSLGSFVTSSTDNNYNNHVYLHFESAYCESLLFTLSVCKDYMIHEGYCVNEPASMTSHLNTVDNICPYVYVEKFFWYETANIHQTPLLYIRTRGTSNDVLKLEPGINFLRVWGELPAKYSLMVESTTDFSIYQTVQTVFEKLVDQPKSVTSFIMNIKQAFTQLFAVEPNTVDHGQKLQKLYSSFMPLSATNENELQTTERYPIVSKLVQRTVVECVMNNLLNDSLNIAEMYTELQELFQTKSIAGQEKILEMIEIYEKIEAEKLSASQQEEQNKHHEDVNKADNMNKKKSTAASRKSIKSQKSAHGKPSVSPATSSVVPSTKIVKNAMLKSLLDNTFEVIWDVLNSDKIDLDEYHFKNDLLKCSGYVFHIENTIKDIDPLLLLLFRLELNTHSTSELVPTVIQCSSKNNDIVNLMLIDNNSKLEVRPLDDVNTFLVKRTAKGYTLLGWSLEKKSDDKRNQYRLSFFGRPYQILHSCGIRNSNNNIPKLYNGVVCNTLHAPEFITINVKNRFLMPNNDHLLARVFLNVENPALYTVYCHLENIDHLPMEIRIVDKRNSSTVFASARVHGRTAIIPIVFLDPNNYDMQTNAIDNTEISTNVFVIEVLLIRNIQIENMVTHEPVSDYDWTISCSYDQKITDITLETDTTMSDFRFISSIPHQNVIITQLSKKSNAINDAVASDENDIIARPDFEQLMESMMMDKRKLLEREIADIDSAVTPVPSLIEEENEIKIITEQLADRQNNTVNAILKEDDANENHQVLMDKIFSQNIFKRPNTNTNTTHAKSTIGVRASRAQKKKV</sequence>
<keyword evidence="5" id="KW-1185">Reference proteome</keyword>
<feature type="compositionally biased region" description="Basic and acidic residues" evidence="2">
    <location>
        <begin position="700"/>
        <end position="715"/>
    </location>
</feature>
<gene>
    <name evidence="4" type="ORF">CINCED_3A008155</name>
</gene>
<organism evidence="4 5">
    <name type="scientific">Cinara cedri</name>
    <dbReference type="NCBI Taxonomy" id="506608"/>
    <lineage>
        <taxon>Eukaryota</taxon>
        <taxon>Metazoa</taxon>
        <taxon>Ecdysozoa</taxon>
        <taxon>Arthropoda</taxon>
        <taxon>Hexapoda</taxon>
        <taxon>Insecta</taxon>
        <taxon>Pterygota</taxon>
        <taxon>Neoptera</taxon>
        <taxon>Paraneoptera</taxon>
        <taxon>Hemiptera</taxon>
        <taxon>Sternorrhyncha</taxon>
        <taxon>Aphidomorpha</taxon>
        <taxon>Aphidoidea</taxon>
        <taxon>Aphididae</taxon>
        <taxon>Lachninae</taxon>
        <taxon>Cinara</taxon>
    </lineage>
</organism>
<dbReference type="PANTHER" id="PTHR46298:SF1">
    <property type="entry name" value="ANDROGLOBIN"/>
    <property type="match status" value="1"/>
</dbReference>
<comment type="caution">
    <text evidence="1">Lacks conserved residue(s) required for the propagation of feature annotation.</text>
</comment>
<feature type="compositionally biased region" description="Basic residues" evidence="2">
    <location>
        <begin position="725"/>
        <end position="734"/>
    </location>
</feature>
<dbReference type="PANTHER" id="PTHR46298">
    <property type="entry name" value="ANDROGLOBIN"/>
    <property type="match status" value="1"/>
</dbReference>